<sequence>MTGPTAHAPAGPVALVAGGTGPIGRAVATALAARGFRVAVHYRSRPDTAQALVAGLPAPPPASPGASAPPTSLPTPPPPSAPEPADASLMTRPSTAQPSAAPLAGDSPETGRSVTVQPVQPVHLAVGADLTAPGAVEALVATVEEALGPVAVLVNAAHPGLSAPVPMADPDPGALAGQLAAVAAHAALCARVVPGMRKAGNGRVVYLSGALMARPAPGFGYYGAAKAAATTLTRYLALEEGTHGITANIVAPGRVVDPGEPEDLTPEQADLSERLLQRMALGVFPSPADIARAVVTLVESPAVTGQTLWLTGGEPIGV</sequence>
<evidence type="ECO:0000313" key="4">
    <source>
        <dbReference type="EMBL" id="MDP9829784.1"/>
    </source>
</evidence>
<keyword evidence="2" id="KW-0560">Oxidoreductase</keyword>
<accession>A0ABT9PBL1</accession>
<gene>
    <name evidence="4" type="ORF">J2S57_005533</name>
</gene>
<dbReference type="PANTHER" id="PTHR43639">
    <property type="entry name" value="OXIDOREDUCTASE, SHORT-CHAIN DEHYDROGENASE/REDUCTASE FAMILY (AFU_ORTHOLOGUE AFUA_5G02870)"/>
    <property type="match status" value="1"/>
</dbReference>
<evidence type="ECO:0000256" key="3">
    <source>
        <dbReference type="SAM" id="MobiDB-lite"/>
    </source>
</evidence>
<proteinExistence type="inferred from homology"/>
<dbReference type="InterPro" id="IPR002347">
    <property type="entry name" value="SDR_fam"/>
</dbReference>
<dbReference type="PRINTS" id="PR00081">
    <property type="entry name" value="GDHRDH"/>
</dbReference>
<feature type="region of interest" description="Disordered" evidence="3">
    <location>
        <begin position="53"/>
        <end position="114"/>
    </location>
</feature>
<organism evidence="4 5">
    <name type="scientific">Kineosporia succinea</name>
    <dbReference type="NCBI Taxonomy" id="84632"/>
    <lineage>
        <taxon>Bacteria</taxon>
        <taxon>Bacillati</taxon>
        <taxon>Actinomycetota</taxon>
        <taxon>Actinomycetes</taxon>
        <taxon>Kineosporiales</taxon>
        <taxon>Kineosporiaceae</taxon>
        <taxon>Kineosporia</taxon>
    </lineage>
</organism>
<dbReference type="RefSeq" id="WP_307248297.1">
    <property type="nucleotide sequence ID" value="NZ_JAUSQZ010000001.1"/>
</dbReference>
<keyword evidence="5" id="KW-1185">Reference proteome</keyword>
<feature type="compositionally biased region" description="Pro residues" evidence="3">
    <location>
        <begin position="71"/>
        <end position="82"/>
    </location>
</feature>
<comment type="caution">
    <text evidence="4">The sequence shown here is derived from an EMBL/GenBank/DDBJ whole genome shotgun (WGS) entry which is preliminary data.</text>
</comment>
<evidence type="ECO:0000256" key="2">
    <source>
        <dbReference type="ARBA" id="ARBA00023002"/>
    </source>
</evidence>
<dbReference type="Gene3D" id="3.40.50.720">
    <property type="entry name" value="NAD(P)-binding Rossmann-like Domain"/>
    <property type="match status" value="1"/>
</dbReference>
<dbReference type="SUPFAM" id="SSF51735">
    <property type="entry name" value="NAD(P)-binding Rossmann-fold domains"/>
    <property type="match status" value="1"/>
</dbReference>
<evidence type="ECO:0000256" key="1">
    <source>
        <dbReference type="ARBA" id="ARBA00006484"/>
    </source>
</evidence>
<reference evidence="4 5" key="1">
    <citation type="submission" date="2023-07" db="EMBL/GenBank/DDBJ databases">
        <title>Sequencing the genomes of 1000 actinobacteria strains.</title>
        <authorList>
            <person name="Klenk H.-P."/>
        </authorList>
    </citation>
    <scope>NUCLEOTIDE SEQUENCE [LARGE SCALE GENOMIC DNA]</scope>
    <source>
        <strain evidence="4 5">DSM 44388</strain>
    </source>
</reference>
<dbReference type="InterPro" id="IPR036291">
    <property type="entry name" value="NAD(P)-bd_dom_sf"/>
</dbReference>
<evidence type="ECO:0000313" key="5">
    <source>
        <dbReference type="Proteomes" id="UP001235712"/>
    </source>
</evidence>
<protein>
    <submittedName>
        <fullName evidence="4">NAD(P)-dependent dehydrogenase (Short-subunit alcohol dehydrogenase family)</fullName>
    </submittedName>
</protein>
<dbReference type="PANTHER" id="PTHR43639:SF1">
    <property type="entry name" value="SHORT-CHAIN DEHYDROGENASE_REDUCTASE FAMILY PROTEIN"/>
    <property type="match status" value="1"/>
</dbReference>
<dbReference type="Pfam" id="PF13561">
    <property type="entry name" value="adh_short_C2"/>
    <property type="match status" value="1"/>
</dbReference>
<dbReference type="Proteomes" id="UP001235712">
    <property type="component" value="Unassembled WGS sequence"/>
</dbReference>
<name>A0ABT9PBL1_9ACTN</name>
<dbReference type="EMBL" id="JAUSQZ010000001">
    <property type="protein sequence ID" value="MDP9829784.1"/>
    <property type="molecule type" value="Genomic_DNA"/>
</dbReference>
<comment type="similarity">
    <text evidence="1">Belongs to the short-chain dehydrogenases/reductases (SDR) family.</text>
</comment>